<name>A0ABS1LPB8_9MICO</name>
<evidence type="ECO:0000313" key="4">
    <source>
        <dbReference type="EMBL" id="MBL0888100.1"/>
    </source>
</evidence>
<gene>
    <name evidence="4" type="ORF">HGK34_17720</name>
</gene>
<protein>
    <submittedName>
        <fullName evidence="4">Metallophosphoesterase</fullName>
    </submittedName>
</protein>
<accession>A0ABS1LPB8</accession>
<evidence type="ECO:0000313" key="5">
    <source>
        <dbReference type="Proteomes" id="UP000675409"/>
    </source>
</evidence>
<dbReference type="InterPro" id="IPR029052">
    <property type="entry name" value="Metallo-depent_PP-like"/>
</dbReference>
<dbReference type="RefSeq" id="WP_201849848.1">
    <property type="nucleotide sequence ID" value="NZ_JABBYC010000044.1"/>
</dbReference>
<feature type="chain" id="PRO_5046935899" evidence="2">
    <location>
        <begin position="25"/>
        <end position="332"/>
    </location>
</feature>
<reference evidence="4 5" key="1">
    <citation type="journal article" date="2021" name="Arch. Microbiol.">
        <title>Myceligenerans indicum sp. nov., an actinobacterium isolated from mangrove sediment of Sundarbans, India.</title>
        <authorList>
            <person name="Asha K."/>
            <person name="Bhadury P."/>
        </authorList>
    </citation>
    <scope>NUCLEOTIDE SEQUENCE [LARGE SCALE GENOMIC DNA]</scope>
    <source>
        <strain evidence="4 5">I2</strain>
    </source>
</reference>
<feature type="region of interest" description="Disordered" evidence="1">
    <location>
        <begin position="182"/>
        <end position="218"/>
    </location>
</feature>
<dbReference type="EMBL" id="JABBYC010000044">
    <property type="protein sequence ID" value="MBL0888100.1"/>
    <property type="molecule type" value="Genomic_DNA"/>
</dbReference>
<feature type="compositionally biased region" description="Basic and acidic residues" evidence="1">
    <location>
        <begin position="182"/>
        <end position="191"/>
    </location>
</feature>
<feature type="domain" description="Calcineurin-like phosphoesterase" evidence="3">
    <location>
        <begin position="49"/>
        <end position="256"/>
    </location>
</feature>
<keyword evidence="2" id="KW-0732">Signal</keyword>
<dbReference type="PANTHER" id="PTHR31302">
    <property type="entry name" value="TRANSMEMBRANE PROTEIN WITH METALLOPHOSPHOESTERASE DOMAIN-RELATED"/>
    <property type="match status" value="1"/>
</dbReference>
<evidence type="ECO:0000259" key="3">
    <source>
        <dbReference type="Pfam" id="PF00149"/>
    </source>
</evidence>
<dbReference type="PANTHER" id="PTHR31302:SF20">
    <property type="entry name" value="CONSERVED PROTEIN"/>
    <property type="match status" value="1"/>
</dbReference>
<dbReference type="InterPro" id="IPR051158">
    <property type="entry name" value="Metallophosphoesterase_sf"/>
</dbReference>
<comment type="caution">
    <text evidence="4">The sequence shown here is derived from an EMBL/GenBank/DDBJ whole genome shotgun (WGS) entry which is preliminary data.</text>
</comment>
<keyword evidence="5" id="KW-1185">Reference proteome</keyword>
<dbReference type="InterPro" id="IPR004843">
    <property type="entry name" value="Calcineurin-like_PHP"/>
</dbReference>
<dbReference type="Pfam" id="PF00149">
    <property type="entry name" value="Metallophos"/>
    <property type="match status" value="1"/>
</dbReference>
<dbReference type="Proteomes" id="UP000675409">
    <property type="component" value="Unassembled WGS sequence"/>
</dbReference>
<proteinExistence type="predicted"/>
<dbReference type="Gene3D" id="3.60.21.10">
    <property type="match status" value="1"/>
</dbReference>
<evidence type="ECO:0000256" key="1">
    <source>
        <dbReference type="SAM" id="MobiDB-lite"/>
    </source>
</evidence>
<feature type="signal peptide" evidence="2">
    <location>
        <begin position="1"/>
        <end position="24"/>
    </location>
</feature>
<organism evidence="4 5">
    <name type="scientific">Myceligenerans indicum</name>
    <dbReference type="NCBI Taxonomy" id="2593663"/>
    <lineage>
        <taxon>Bacteria</taxon>
        <taxon>Bacillati</taxon>
        <taxon>Actinomycetota</taxon>
        <taxon>Actinomycetes</taxon>
        <taxon>Micrococcales</taxon>
        <taxon>Promicromonosporaceae</taxon>
        <taxon>Myceligenerans</taxon>
    </lineage>
</organism>
<evidence type="ECO:0000256" key="2">
    <source>
        <dbReference type="SAM" id="SignalP"/>
    </source>
</evidence>
<sequence length="332" mass="35314">MAARTALTALAAVGAAGAAGLAYAHLESKLFTVRRCTVPVLPPGQPPVRVLHLSDLHLTPSQHTKQDWVRSLAGLAPDVVVNTGDNFGHLRALAPLLDVLGPLMEVPGAFVMGSNDYFAPTFKSPARYLLPDARVQRDDLVPLPTESLAKAFREAGWADLTNRRDTITLRDGRELDLVGMDDPHLDRDVMPEPRAAGPISADADASRSRGATGSDGVRGERDTLLRLGVVHAPYLRVLNQLRADGADLILAGHTHGGQLCLPGIGALVTNCDLDRGRASGLHGWPGPRPDEPGGEDSTWLQVSAGAGTSPYWQLRFACRPEATLLTLTARAA</sequence>
<dbReference type="SUPFAM" id="SSF56300">
    <property type="entry name" value="Metallo-dependent phosphatases"/>
    <property type="match status" value="1"/>
</dbReference>